<evidence type="ECO:0000256" key="5">
    <source>
        <dbReference type="SAM" id="Phobius"/>
    </source>
</evidence>
<dbReference type="GO" id="GO:0016020">
    <property type="term" value="C:membrane"/>
    <property type="evidence" value="ECO:0007669"/>
    <property type="project" value="UniProtKB-SubCell"/>
</dbReference>
<protein>
    <submittedName>
        <fullName evidence="7">ABC transporter permease</fullName>
    </submittedName>
</protein>
<dbReference type="AlphaFoldDB" id="A0A7C4GGT7"/>
<feature type="domain" description="ABC-2 type transporter transmembrane" evidence="6">
    <location>
        <begin position="39"/>
        <end position="346"/>
    </location>
</feature>
<keyword evidence="4 5" id="KW-0472">Membrane</keyword>
<keyword evidence="2 5" id="KW-0812">Transmembrane</keyword>
<evidence type="ECO:0000256" key="4">
    <source>
        <dbReference type="ARBA" id="ARBA00023136"/>
    </source>
</evidence>
<evidence type="ECO:0000259" key="6">
    <source>
        <dbReference type="Pfam" id="PF12698"/>
    </source>
</evidence>
<feature type="transmembrane region" description="Helical" evidence="5">
    <location>
        <begin position="325"/>
        <end position="346"/>
    </location>
</feature>
<dbReference type="EMBL" id="DSZY01000022">
    <property type="protein sequence ID" value="HGU40491.1"/>
    <property type="molecule type" value="Genomic_DNA"/>
</dbReference>
<reference evidence="7" key="1">
    <citation type="journal article" date="2020" name="mSystems">
        <title>Genome- and Community-Level Interaction Insights into Carbon Utilization and Element Cycling Functions of Hydrothermarchaeota in Hydrothermal Sediment.</title>
        <authorList>
            <person name="Zhou Z."/>
            <person name="Liu Y."/>
            <person name="Xu W."/>
            <person name="Pan J."/>
            <person name="Luo Z.H."/>
            <person name="Li M."/>
        </authorList>
    </citation>
    <scope>NUCLEOTIDE SEQUENCE [LARGE SCALE GENOMIC DNA]</scope>
    <source>
        <strain evidence="7">SpSt-609</strain>
    </source>
</reference>
<proteinExistence type="predicted"/>
<dbReference type="Pfam" id="PF12698">
    <property type="entry name" value="ABC2_membrane_3"/>
    <property type="match status" value="1"/>
</dbReference>
<feature type="transmembrane region" description="Helical" evidence="5">
    <location>
        <begin position="276"/>
        <end position="298"/>
    </location>
</feature>
<comment type="caution">
    <text evidence="7">The sequence shown here is derived from an EMBL/GenBank/DDBJ whole genome shotgun (WGS) entry which is preliminary data.</text>
</comment>
<evidence type="ECO:0000256" key="1">
    <source>
        <dbReference type="ARBA" id="ARBA00004141"/>
    </source>
</evidence>
<dbReference type="PANTHER" id="PTHR43027:SF1">
    <property type="entry name" value="DOXORUBICIN RESISTANCE ABC TRANSPORTER PERMEASE PROTEIN DRRC-RELATED"/>
    <property type="match status" value="1"/>
</dbReference>
<evidence type="ECO:0000313" key="7">
    <source>
        <dbReference type="EMBL" id="HGU40491.1"/>
    </source>
</evidence>
<comment type="subcellular location">
    <subcellularLocation>
        <location evidence="1">Membrane</location>
        <topology evidence="1">Multi-pass membrane protein</topology>
    </subcellularLocation>
</comment>
<dbReference type="InterPro" id="IPR013525">
    <property type="entry name" value="ABC2_TM"/>
</dbReference>
<feature type="transmembrane region" description="Helical" evidence="5">
    <location>
        <begin position="159"/>
        <end position="182"/>
    </location>
</feature>
<keyword evidence="3 5" id="KW-1133">Transmembrane helix</keyword>
<dbReference type="GO" id="GO:0140359">
    <property type="term" value="F:ABC-type transporter activity"/>
    <property type="evidence" value="ECO:0007669"/>
    <property type="project" value="InterPro"/>
</dbReference>
<feature type="transmembrane region" description="Helical" evidence="5">
    <location>
        <begin position="241"/>
        <end position="264"/>
    </location>
</feature>
<name>A0A7C4GGT7_9BACT</name>
<feature type="transmembrane region" description="Helical" evidence="5">
    <location>
        <begin position="37"/>
        <end position="57"/>
    </location>
</feature>
<sequence>MGTLESPYECVIFGGETLKSTLRLVLSFLLINFRDRFVFFMNIILPVIFLILFGSIFGKGGAQKPTTALYSDVNVKVGANFVRLANVPSKDEVKNLKYDVVIVAINNRIDVYVKSPIDLAQGEFEFFRLAYASAKSEKKVVEVREHKLNIGHSISELKYTILGVITISFLSIGLNAGVRIYSDYVRYGLFKRFSVTPIDPLRLALGVGSAQVITGLLSSALNVLLSLILFGENLFVPLNTLWAYLLVVIAAIMINLALGILLSLLFKKAAPSLSQLVFTIFIFFSGVYFPVSILPSYLRVVTYLTPPRYVHLLLQKIYGIETVNWSHFLLICIAFISFGAMMTGLATRKFLQMSDTA</sequence>
<gene>
    <name evidence="7" type="ORF">ENT77_04745</name>
</gene>
<feature type="transmembrane region" description="Helical" evidence="5">
    <location>
        <begin position="203"/>
        <end position="229"/>
    </location>
</feature>
<dbReference type="PANTHER" id="PTHR43027">
    <property type="entry name" value="DOXORUBICIN RESISTANCE ABC TRANSPORTER PERMEASE PROTEIN DRRC-RELATED"/>
    <property type="match status" value="1"/>
</dbReference>
<evidence type="ECO:0000256" key="3">
    <source>
        <dbReference type="ARBA" id="ARBA00022989"/>
    </source>
</evidence>
<dbReference type="InterPro" id="IPR052902">
    <property type="entry name" value="ABC-2_transporter"/>
</dbReference>
<organism evidence="7">
    <name type="scientific">Fervidobacterium thailandense</name>
    <dbReference type="NCBI Taxonomy" id="1008305"/>
    <lineage>
        <taxon>Bacteria</taxon>
        <taxon>Thermotogati</taxon>
        <taxon>Thermotogota</taxon>
        <taxon>Thermotogae</taxon>
        <taxon>Thermotogales</taxon>
        <taxon>Fervidobacteriaceae</taxon>
        <taxon>Fervidobacterium</taxon>
    </lineage>
</organism>
<evidence type="ECO:0000256" key="2">
    <source>
        <dbReference type="ARBA" id="ARBA00022692"/>
    </source>
</evidence>
<accession>A0A7C4GGT7</accession>